<protein>
    <submittedName>
        <fullName evidence="1">Uncharacterized protein</fullName>
    </submittedName>
</protein>
<proteinExistence type="predicted"/>
<accession>A0A6J4PPU7</accession>
<dbReference type="AlphaFoldDB" id="A0A6J4PPU7"/>
<dbReference type="EMBL" id="CADCUR010000276">
    <property type="protein sequence ID" value="CAA9422523.1"/>
    <property type="molecule type" value="Genomic_DNA"/>
</dbReference>
<reference evidence="1" key="1">
    <citation type="submission" date="2020-02" db="EMBL/GenBank/DDBJ databases">
        <authorList>
            <person name="Meier V. D."/>
        </authorList>
    </citation>
    <scope>NUCLEOTIDE SEQUENCE</scope>
    <source>
        <strain evidence="1">AVDCRST_MAG74</strain>
    </source>
</reference>
<name>A0A6J4PPU7_9BACT</name>
<gene>
    <name evidence="1" type="ORF">AVDCRST_MAG74-3094</name>
</gene>
<organism evidence="1">
    <name type="scientific">uncultured Pyrinomonadaceae bacterium</name>
    <dbReference type="NCBI Taxonomy" id="2283094"/>
    <lineage>
        <taxon>Bacteria</taxon>
        <taxon>Pseudomonadati</taxon>
        <taxon>Acidobacteriota</taxon>
        <taxon>Blastocatellia</taxon>
        <taxon>Blastocatellales</taxon>
        <taxon>Pyrinomonadaceae</taxon>
        <taxon>environmental samples</taxon>
    </lineage>
</organism>
<sequence length="43" mass="4889">MLVKLCNTYSGKGKQKVKGEEVKKGEKPAKIRTNLFILPPLRF</sequence>
<evidence type="ECO:0000313" key="1">
    <source>
        <dbReference type="EMBL" id="CAA9422523.1"/>
    </source>
</evidence>